<reference evidence="3" key="2">
    <citation type="submission" date="2018-04" db="EMBL/GenBank/DDBJ databases">
        <title>OnivRS2 (Oryza nivara Reference Sequence Version 2).</title>
        <authorList>
            <person name="Zhang J."/>
            <person name="Kudrna D."/>
            <person name="Lee S."/>
            <person name="Talag J."/>
            <person name="Rajasekar S."/>
            <person name="Welchert J."/>
            <person name="Hsing Y.-I."/>
            <person name="Wing R.A."/>
        </authorList>
    </citation>
    <scope>NUCLEOTIDE SEQUENCE [LARGE SCALE GENOMIC DNA]</scope>
    <source>
        <strain evidence="3">SL10</strain>
    </source>
</reference>
<proteinExistence type="predicted"/>
<sequence>MAAARRRLRVSLQVTLLVSLLLLPGCLAGRREHAGGIENTRNEKKNPLITQHETLNKGKFHKSECRQISRDGNQLGEEASSALVISRLGN</sequence>
<dbReference type="Proteomes" id="UP000006591">
    <property type="component" value="Chromosome 2"/>
</dbReference>
<dbReference type="EnsemblPlants" id="ONIVA02G07620.1">
    <property type="protein sequence ID" value="ONIVA02G07620.1"/>
    <property type="gene ID" value="ONIVA02G07620"/>
</dbReference>
<reference evidence="3" key="1">
    <citation type="submission" date="2015-04" db="UniProtKB">
        <authorList>
            <consortium name="EnsemblPlants"/>
        </authorList>
    </citation>
    <scope>IDENTIFICATION</scope>
    <source>
        <strain evidence="3">SL10</strain>
    </source>
</reference>
<organism evidence="3">
    <name type="scientific">Oryza nivara</name>
    <name type="common">Indian wild rice</name>
    <name type="synonym">Oryza sativa f. spontanea</name>
    <dbReference type="NCBI Taxonomy" id="4536"/>
    <lineage>
        <taxon>Eukaryota</taxon>
        <taxon>Viridiplantae</taxon>
        <taxon>Streptophyta</taxon>
        <taxon>Embryophyta</taxon>
        <taxon>Tracheophyta</taxon>
        <taxon>Spermatophyta</taxon>
        <taxon>Magnoliopsida</taxon>
        <taxon>Liliopsida</taxon>
        <taxon>Poales</taxon>
        <taxon>Poaceae</taxon>
        <taxon>BOP clade</taxon>
        <taxon>Oryzoideae</taxon>
        <taxon>Oryzeae</taxon>
        <taxon>Oryzinae</taxon>
        <taxon>Oryza</taxon>
    </lineage>
</organism>
<evidence type="ECO:0000313" key="3">
    <source>
        <dbReference type="EnsemblPlants" id="ONIVA02G07620.1"/>
    </source>
</evidence>
<evidence type="ECO:0000313" key="4">
    <source>
        <dbReference type="Proteomes" id="UP000006591"/>
    </source>
</evidence>
<feature type="region of interest" description="Disordered" evidence="1">
    <location>
        <begin position="34"/>
        <end position="63"/>
    </location>
</feature>
<feature type="chain" id="PRO_5002359884" evidence="2">
    <location>
        <begin position="29"/>
        <end position="90"/>
    </location>
</feature>
<dbReference type="HOGENOM" id="CLU_2444619_0_0_1"/>
<dbReference type="Gramene" id="ONIVA02G07620.1">
    <property type="protein sequence ID" value="ONIVA02G07620.1"/>
    <property type="gene ID" value="ONIVA02G07620"/>
</dbReference>
<evidence type="ECO:0000256" key="1">
    <source>
        <dbReference type="SAM" id="MobiDB-lite"/>
    </source>
</evidence>
<accession>A0A0E0G2R0</accession>
<keyword evidence="4" id="KW-1185">Reference proteome</keyword>
<protein>
    <submittedName>
        <fullName evidence="3">Uncharacterized protein</fullName>
    </submittedName>
</protein>
<name>A0A0E0G2R0_ORYNI</name>
<evidence type="ECO:0000256" key="2">
    <source>
        <dbReference type="SAM" id="SignalP"/>
    </source>
</evidence>
<feature type="compositionally biased region" description="Basic and acidic residues" evidence="1">
    <location>
        <begin position="34"/>
        <end position="46"/>
    </location>
</feature>
<feature type="signal peptide" evidence="2">
    <location>
        <begin position="1"/>
        <end position="28"/>
    </location>
</feature>
<dbReference type="AlphaFoldDB" id="A0A0E0G2R0"/>
<keyword evidence="2" id="KW-0732">Signal</keyword>